<accession>A0A1V4SJJ3</accession>
<keyword evidence="2" id="KW-1185">Reference proteome</keyword>
<proteinExistence type="predicted"/>
<dbReference type="Proteomes" id="UP000191554">
    <property type="component" value="Unassembled WGS sequence"/>
</dbReference>
<name>A0A1V4SJJ3_RUMHU</name>
<evidence type="ECO:0000313" key="1">
    <source>
        <dbReference type="EMBL" id="OPX43984.1"/>
    </source>
</evidence>
<evidence type="ECO:0008006" key="3">
    <source>
        <dbReference type="Google" id="ProtNLM"/>
    </source>
</evidence>
<gene>
    <name evidence="1" type="ORF">CLHUN_20090</name>
</gene>
<sequence>MGKWQEAIELLDKIDSNFINEVFTVQYYLNYLTALIFLERIDIAKEIYEGKKELFEKYITIERHREINQSIKKIEGIFSFYNYDLIKSKSIFEELLDKQKYSIYKAINHYFLGKIFEKEGNLAESKMHFDKAKLLGEKTFLSNLVS</sequence>
<dbReference type="AlphaFoldDB" id="A0A1V4SJJ3"/>
<comment type="caution">
    <text evidence="1">The sequence shown here is derived from an EMBL/GenBank/DDBJ whole genome shotgun (WGS) entry which is preliminary data.</text>
</comment>
<reference evidence="1 2" key="1">
    <citation type="submission" date="2017-03" db="EMBL/GenBank/DDBJ databases">
        <title>Genome sequence of Clostridium hungatei DSM 14427.</title>
        <authorList>
            <person name="Poehlein A."/>
            <person name="Daniel R."/>
        </authorList>
    </citation>
    <scope>NUCLEOTIDE SEQUENCE [LARGE SCALE GENOMIC DNA]</scope>
    <source>
        <strain evidence="1 2">DSM 14427</strain>
    </source>
</reference>
<organism evidence="1 2">
    <name type="scientific">Ruminiclostridium hungatei</name>
    <name type="common">Clostridium hungatei</name>
    <dbReference type="NCBI Taxonomy" id="48256"/>
    <lineage>
        <taxon>Bacteria</taxon>
        <taxon>Bacillati</taxon>
        <taxon>Bacillota</taxon>
        <taxon>Clostridia</taxon>
        <taxon>Eubacteriales</taxon>
        <taxon>Oscillospiraceae</taxon>
        <taxon>Ruminiclostridium</taxon>
    </lineage>
</organism>
<dbReference type="RefSeq" id="WP_080064450.1">
    <property type="nucleotide sequence ID" value="NZ_MZGX01000012.1"/>
</dbReference>
<dbReference type="EMBL" id="MZGX01000012">
    <property type="protein sequence ID" value="OPX43984.1"/>
    <property type="molecule type" value="Genomic_DNA"/>
</dbReference>
<evidence type="ECO:0000313" key="2">
    <source>
        <dbReference type="Proteomes" id="UP000191554"/>
    </source>
</evidence>
<protein>
    <recommendedName>
        <fullName evidence="3">Tetratricopeptide repeat protein</fullName>
    </recommendedName>
</protein>
<dbReference type="STRING" id="48256.CLHUN_20090"/>